<gene>
    <name evidence="1" type="ORF">g.49531</name>
</gene>
<name>A0A146LN74_LYGHE</name>
<sequence length="111" mass="12581">MIPLLASHCLVPFSERKWSYRSVKISWTREGHPCKYSPLFVEFALSDLTSRSHKVSVHVGQKPQSSETVQDSMHNHMTAQRAARNSSVHHIPVTRANQNVIVRLSCHLPAI</sequence>
<dbReference type="AlphaFoldDB" id="A0A146LN74"/>
<accession>A0A146LN74</accession>
<evidence type="ECO:0000313" key="1">
    <source>
        <dbReference type="EMBL" id="JAQ08819.1"/>
    </source>
</evidence>
<organism evidence="1">
    <name type="scientific">Lygus hesperus</name>
    <name type="common">Western plant bug</name>
    <dbReference type="NCBI Taxonomy" id="30085"/>
    <lineage>
        <taxon>Eukaryota</taxon>
        <taxon>Metazoa</taxon>
        <taxon>Ecdysozoa</taxon>
        <taxon>Arthropoda</taxon>
        <taxon>Hexapoda</taxon>
        <taxon>Insecta</taxon>
        <taxon>Pterygota</taxon>
        <taxon>Neoptera</taxon>
        <taxon>Paraneoptera</taxon>
        <taxon>Hemiptera</taxon>
        <taxon>Heteroptera</taxon>
        <taxon>Panheteroptera</taxon>
        <taxon>Cimicomorpha</taxon>
        <taxon>Miridae</taxon>
        <taxon>Mirini</taxon>
        <taxon>Lygus</taxon>
    </lineage>
</organism>
<proteinExistence type="predicted"/>
<dbReference type="EMBL" id="GDHC01009810">
    <property type="protein sequence ID" value="JAQ08819.1"/>
    <property type="molecule type" value="Transcribed_RNA"/>
</dbReference>
<protein>
    <submittedName>
        <fullName evidence="1">Uncharacterized protein</fullName>
    </submittedName>
</protein>
<reference evidence="1" key="1">
    <citation type="journal article" date="2016" name="Gigascience">
        <title>De novo construction of an expanded transcriptome assembly for the western tarnished plant bug, Lygus hesperus.</title>
        <authorList>
            <person name="Tassone E.E."/>
            <person name="Geib S.M."/>
            <person name="Hall B."/>
            <person name="Fabrick J.A."/>
            <person name="Brent C.S."/>
            <person name="Hull J.J."/>
        </authorList>
    </citation>
    <scope>NUCLEOTIDE SEQUENCE</scope>
</reference>